<evidence type="ECO:0000313" key="4">
    <source>
        <dbReference type="EMBL" id="MCL2915713.1"/>
    </source>
</evidence>
<protein>
    <submittedName>
        <fullName evidence="4">Alpha/beta hydrolase</fullName>
    </submittedName>
</protein>
<feature type="chain" id="PRO_5045484058" evidence="2">
    <location>
        <begin position="27"/>
        <end position="289"/>
    </location>
</feature>
<evidence type="ECO:0000313" key="5">
    <source>
        <dbReference type="Proteomes" id="UP001202831"/>
    </source>
</evidence>
<dbReference type="PANTHER" id="PTHR48081">
    <property type="entry name" value="AB HYDROLASE SUPERFAMILY PROTEIN C4A8.06C"/>
    <property type="match status" value="1"/>
</dbReference>
<comment type="caution">
    <text evidence="4">The sequence shown here is derived from an EMBL/GenBank/DDBJ whole genome shotgun (WGS) entry which is preliminary data.</text>
</comment>
<proteinExistence type="predicted"/>
<evidence type="ECO:0000256" key="1">
    <source>
        <dbReference type="ARBA" id="ARBA00022801"/>
    </source>
</evidence>
<dbReference type="Gene3D" id="3.40.50.1820">
    <property type="entry name" value="alpha/beta hydrolase"/>
    <property type="match status" value="1"/>
</dbReference>
<evidence type="ECO:0000259" key="3">
    <source>
        <dbReference type="Pfam" id="PF20434"/>
    </source>
</evidence>
<dbReference type="Pfam" id="PF20434">
    <property type="entry name" value="BD-FAE"/>
    <property type="match status" value="1"/>
</dbReference>
<sequence>MKQITRWFRQCSLLLILAASFSSCLAADNPPLRQTITTQDGDQIALYLFPPSEPHNKALPAILTIHGGGWTVGEAAWTFDSAKKFADQGILAVAVEYRLTKGEITPIDAVQDICDSLKWVRNQSQWLVDPEKVATFGVSAGGHLAAMTATRGCGNKEGKYKNGGTDLLLLWSPALDMEHDNWFAGLLAGKAKVADYSPVYTLTSTIAPSMIIQGKQDTLTPTSGARKFCQKATDLKSHCELKLYPGVGHLLTRNLKVQERNFDPDPEFVKDGFSSLQDFLEHYGYTSAH</sequence>
<dbReference type="RefSeq" id="WP_249250280.1">
    <property type="nucleotide sequence ID" value="NZ_JAKIKT010000008.1"/>
</dbReference>
<keyword evidence="5" id="KW-1185">Reference proteome</keyword>
<dbReference type="EMBL" id="JAKIKT010000008">
    <property type="protein sequence ID" value="MCL2915713.1"/>
    <property type="molecule type" value="Genomic_DNA"/>
</dbReference>
<accession>A0ABT0NB74</accession>
<dbReference type="InterPro" id="IPR029058">
    <property type="entry name" value="AB_hydrolase_fold"/>
</dbReference>
<dbReference type="InterPro" id="IPR049492">
    <property type="entry name" value="BD-FAE-like_dom"/>
</dbReference>
<feature type="signal peptide" evidence="2">
    <location>
        <begin position="1"/>
        <end position="26"/>
    </location>
</feature>
<keyword evidence="2" id="KW-0732">Signal</keyword>
<feature type="domain" description="BD-FAE-like" evidence="3">
    <location>
        <begin position="51"/>
        <end position="230"/>
    </location>
</feature>
<name>A0ABT0NB74_9GAMM</name>
<dbReference type="InterPro" id="IPR050300">
    <property type="entry name" value="GDXG_lipolytic_enzyme"/>
</dbReference>
<dbReference type="PROSITE" id="PS51257">
    <property type="entry name" value="PROKAR_LIPOPROTEIN"/>
    <property type="match status" value="1"/>
</dbReference>
<dbReference type="GO" id="GO:0016787">
    <property type="term" value="F:hydrolase activity"/>
    <property type="evidence" value="ECO:0007669"/>
    <property type="project" value="UniProtKB-KW"/>
</dbReference>
<evidence type="ECO:0000256" key="2">
    <source>
        <dbReference type="SAM" id="SignalP"/>
    </source>
</evidence>
<organism evidence="4 5">
    <name type="scientific">Shewanella corallii</name>
    <dbReference type="NCBI Taxonomy" id="560080"/>
    <lineage>
        <taxon>Bacteria</taxon>
        <taxon>Pseudomonadati</taxon>
        <taxon>Pseudomonadota</taxon>
        <taxon>Gammaproteobacteria</taxon>
        <taxon>Alteromonadales</taxon>
        <taxon>Shewanellaceae</taxon>
        <taxon>Shewanella</taxon>
    </lineage>
</organism>
<reference evidence="4 5" key="1">
    <citation type="submission" date="2022-01" db="EMBL/GenBank/DDBJ databases">
        <title>Whole genome-based taxonomy of the Shewanellaceae.</title>
        <authorList>
            <person name="Martin-Rodriguez A.J."/>
        </authorList>
    </citation>
    <scope>NUCLEOTIDE SEQUENCE [LARGE SCALE GENOMIC DNA]</scope>
    <source>
        <strain evidence="4 5">DSM 21332</strain>
    </source>
</reference>
<dbReference type="Proteomes" id="UP001202831">
    <property type="component" value="Unassembled WGS sequence"/>
</dbReference>
<gene>
    <name evidence="4" type="ORF">L2725_18320</name>
</gene>
<keyword evidence="1 4" id="KW-0378">Hydrolase</keyword>
<dbReference type="SUPFAM" id="SSF53474">
    <property type="entry name" value="alpha/beta-Hydrolases"/>
    <property type="match status" value="1"/>
</dbReference>